<evidence type="ECO:0000256" key="3">
    <source>
        <dbReference type="ARBA" id="ARBA00022771"/>
    </source>
</evidence>
<keyword evidence="4" id="KW-0833">Ubl conjugation pathway</keyword>
<dbReference type="InterPro" id="IPR000253">
    <property type="entry name" value="FHA_dom"/>
</dbReference>
<gene>
    <name evidence="10" type="ORF">MAM1_0079c04464</name>
</gene>
<dbReference type="STRING" id="91626.A0A0C9M5T1"/>
<name>A0A0C9M5T1_9FUNG</name>
<dbReference type="GO" id="GO:0005829">
    <property type="term" value="C:cytosol"/>
    <property type="evidence" value="ECO:0007669"/>
    <property type="project" value="TreeGrafter"/>
</dbReference>
<dbReference type="EMBL" id="DF836368">
    <property type="protein sequence ID" value="GAN04996.1"/>
    <property type="molecule type" value="Genomic_DNA"/>
</dbReference>
<keyword evidence="2" id="KW-0479">Metal-binding</keyword>
<feature type="region of interest" description="Disordered" evidence="7">
    <location>
        <begin position="710"/>
        <end position="736"/>
    </location>
</feature>
<feature type="domain" description="FHA" evidence="8">
    <location>
        <begin position="363"/>
        <end position="418"/>
    </location>
</feature>
<evidence type="ECO:0000259" key="9">
    <source>
        <dbReference type="PROSITE" id="PS50089"/>
    </source>
</evidence>
<dbReference type="Gene3D" id="3.30.40.10">
    <property type="entry name" value="Zinc/RING finger domain, C3HC4 (zinc finger)"/>
    <property type="match status" value="1"/>
</dbReference>
<dbReference type="Pfam" id="PF17123">
    <property type="entry name" value="zf-RING_11"/>
    <property type="match status" value="1"/>
</dbReference>
<feature type="compositionally biased region" description="Polar residues" evidence="7">
    <location>
        <begin position="723"/>
        <end position="736"/>
    </location>
</feature>
<protein>
    <submittedName>
        <fullName evidence="10">SMAD/FHA domain-containing protein</fullName>
    </submittedName>
</protein>
<reference evidence="10" key="1">
    <citation type="submission" date="2014-09" db="EMBL/GenBank/DDBJ databases">
        <title>Draft genome sequence of an oleaginous Mucoromycotina fungus Mucor ambiguus NBRC6742.</title>
        <authorList>
            <person name="Takeda I."/>
            <person name="Yamane N."/>
            <person name="Morita T."/>
            <person name="Tamano K."/>
            <person name="Machida M."/>
            <person name="Baker S."/>
            <person name="Koike H."/>
        </authorList>
    </citation>
    <scope>NUCLEOTIDE SEQUENCE</scope>
    <source>
        <strain evidence="10">NBRC 6742</strain>
    </source>
</reference>
<dbReference type="SMART" id="SM00184">
    <property type="entry name" value="RING"/>
    <property type="match status" value="1"/>
</dbReference>
<dbReference type="InterPro" id="IPR008984">
    <property type="entry name" value="SMAD_FHA_dom_sf"/>
</dbReference>
<dbReference type="GO" id="GO:0016567">
    <property type="term" value="P:protein ubiquitination"/>
    <property type="evidence" value="ECO:0007669"/>
    <property type="project" value="TreeGrafter"/>
</dbReference>
<dbReference type="InterPro" id="IPR001841">
    <property type="entry name" value="Znf_RING"/>
</dbReference>
<dbReference type="AlphaFoldDB" id="A0A0C9M5T1"/>
<evidence type="ECO:0000256" key="2">
    <source>
        <dbReference type="ARBA" id="ARBA00022723"/>
    </source>
</evidence>
<dbReference type="Pfam" id="PF00498">
    <property type="entry name" value="FHA"/>
    <property type="match status" value="1"/>
</dbReference>
<dbReference type="SMART" id="SM00240">
    <property type="entry name" value="FHA"/>
    <property type="match status" value="1"/>
</dbReference>
<dbReference type="OrthoDB" id="687730at2759"/>
<dbReference type="PANTHER" id="PTHR15067">
    <property type="entry name" value="E3 UBIQUITIN-PROTEIN LIGASE RNF8"/>
    <property type="match status" value="1"/>
</dbReference>
<dbReference type="GO" id="GO:0061630">
    <property type="term" value="F:ubiquitin protein ligase activity"/>
    <property type="evidence" value="ECO:0007669"/>
    <property type="project" value="TreeGrafter"/>
</dbReference>
<dbReference type="SUPFAM" id="SSF57850">
    <property type="entry name" value="RING/U-box"/>
    <property type="match status" value="1"/>
</dbReference>
<dbReference type="Proteomes" id="UP000053815">
    <property type="component" value="Unassembled WGS sequence"/>
</dbReference>
<dbReference type="GO" id="GO:0000151">
    <property type="term" value="C:ubiquitin ligase complex"/>
    <property type="evidence" value="ECO:0007669"/>
    <property type="project" value="TreeGrafter"/>
</dbReference>
<dbReference type="PANTHER" id="PTHR15067:SF7">
    <property type="entry name" value="E3 UBIQUITIN-PROTEIN LIGASE DMA1-RELATED"/>
    <property type="match status" value="1"/>
</dbReference>
<feature type="region of interest" description="Disordered" evidence="7">
    <location>
        <begin position="265"/>
        <end position="327"/>
    </location>
</feature>
<feature type="region of interest" description="Disordered" evidence="7">
    <location>
        <begin position="749"/>
        <end position="833"/>
    </location>
</feature>
<evidence type="ECO:0000313" key="11">
    <source>
        <dbReference type="Proteomes" id="UP000053815"/>
    </source>
</evidence>
<feature type="domain" description="RING-type" evidence="9">
    <location>
        <begin position="519"/>
        <end position="562"/>
    </location>
</feature>
<evidence type="ECO:0000313" key="10">
    <source>
        <dbReference type="EMBL" id="GAN04996.1"/>
    </source>
</evidence>
<organism evidence="10">
    <name type="scientific">Mucor ambiguus</name>
    <dbReference type="NCBI Taxonomy" id="91626"/>
    <lineage>
        <taxon>Eukaryota</taxon>
        <taxon>Fungi</taxon>
        <taxon>Fungi incertae sedis</taxon>
        <taxon>Mucoromycota</taxon>
        <taxon>Mucoromycotina</taxon>
        <taxon>Mucoromycetes</taxon>
        <taxon>Mucorales</taxon>
        <taxon>Mucorineae</taxon>
        <taxon>Mucoraceae</taxon>
        <taxon>Mucor</taxon>
    </lineage>
</organism>
<dbReference type="GO" id="GO:0006511">
    <property type="term" value="P:ubiquitin-dependent protein catabolic process"/>
    <property type="evidence" value="ECO:0007669"/>
    <property type="project" value="TreeGrafter"/>
</dbReference>
<feature type="compositionally biased region" description="Low complexity" evidence="7">
    <location>
        <begin position="302"/>
        <end position="324"/>
    </location>
</feature>
<dbReference type="GO" id="GO:0008270">
    <property type="term" value="F:zinc ion binding"/>
    <property type="evidence" value="ECO:0007669"/>
    <property type="project" value="UniProtKB-KW"/>
</dbReference>
<dbReference type="InterPro" id="IPR013083">
    <property type="entry name" value="Znf_RING/FYVE/PHD"/>
</dbReference>
<feature type="compositionally biased region" description="Polar residues" evidence="7">
    <location>
        <begin position="822"/>
        <end position="833"/>
    </location>
</feature>
<keyword evidence="5" id="KW-0862">Zinc</keyword>
<evidence type="ECO:0000256" key="6">
    <source>
        <dbReference type="PROSITE-ProRule" id="PRU00175"/>
    </source>
</evidence>
<keyword evidence="11" id="KW-1185">Reference proteome</keyword>
<evidence type="ECO:0000256" key="5">
    <source>
        <dbReference type="ARBA" id="ARBA00022833"/>
    </source>
</evidence>
<dbReference type="PROSITE" id="PS50089">
    <property type="entry name" value="ZF_RING_2"/>
    <property type="match status" value="1"/>
</dbReference>
<dbReference type="GO" id="GO:0032153">
    <property type="term" value="C:cell division site"/>
    <property type="evidence" value="ECO:0007669"/>
    <property type="project" value="TreeGrafter"/>
</dbReference>
<evidence type="ECO:0000256" key="4">
    <source>
        <dbReference type="ARBA" id="ARBA00022786"/>
    </source>
</evidence>
<dbReference type="PROSITE" id="PS50006">
    <property type="entry name" value="FHA_DOMAIN"/>
    <property type="match status" value="1"/>
</dbReference>
<feature type="compositionally biased region" description="Polar residues" evidence="7">
    <location>
        <begin position="799"/>
        <end position="813"/>
    </location>
</feature>
<sequence>MSIEVEGYLKELQNLHGPELKKKVDSGDFEIKSDSSWIQKAYQDAFRLVQSGFFRLQAQTEANVVKRVWSSVDTLVRNAAKRRLMPQTKKDVSEFGRQSSGRKMDYIFLTDSTEIELGCGECGLVEGVKTTKELTDANFKMPKVMKDMANRILFNRSGMVHDLCLVGFYMGGPTMQLYTMDFPAGYVARWDGFGPVEFPKKEHRIGYQLPKVLEMVIKGRWLMEATEKKIDDYPFVEPIGRLGVTPKHIIETFVPAVKKQKKRKVDTMASQYTENNSNQEASNTSFRRSLGSSTLFGRRSSRSATSATTAMNTPSSTRPTSDSSIIAPENQTTHIRIVPSIENPSRSLVFSIIERDLEAGRIIKIGRFTDRSSIQNHISFKSKVVSRSHCEIWLNNEGKVQLKDTKSSSGTFVNHVRLSPANTESRPVEIRDGDLVQLGVDYQGGYEEIYRSVKMRFEVNRPNQPRPVSYSMSAFNNLRNLTSLPSHTDQPQQQQQQQLTTSPLSSSLCHEQNVEVEECCICLYALAPFQALFVAPCSHSYHFKCIRPLFDSYPGFQCPICRTYSDLDASVAIEAEEVIEKFGLRKSSTSAAAPSPVITAAVAAPVSAANAVSTSDEDEQDNDVVVDERLVSSSSSVQPTNVISCAIISPAPEPPLSTTLVACTTSLSGIISSPTSSSNVPILENQASRDFNAGDHRATIIFEDDNNMIQQQQHHHPAHQRPISGTATAASNTNRQSNNLVEKIKMAFSNDKKHKSKQRTHSSGSASSDDDIIERSETFYDMPCPTSSSSSPPSSPRSTALQPILSRQSTHYNPLNGILEEASQSPIEGGSSS</sequence>
<accession>A0A0C9M5T1</accession>
<dbReference type="SUPFAM" id="SSF49879">
    <property type="entry name" value="SMAD/FHA domain"/>
    <property type="match status" value="1"/>
</dbReference>
<keyword evidence="3 6" id="KW-0863">Zinc-finger</keyword>
<feature type="compositionally biased region" description="Low complexity" evidence="7">
    <location>
        <begin position="783"/>
        <end position="798"/>
    </location>
</feature>
<evidence type="ECO:0000259" key="8">
    <source>
        <dbReference type="PROSITE" id="PS50006"/>
    </source>
</evidence>
<dbReference type="Gene3D" id="2.60.200.20">
    <property type="match status" value="1"/>
</dbReference>
<feature type="compositionally biased region" description="Polar residues" evidence="7">
    <location>
        <begin position="268"/>
        <end position="295"/>
    </location>
</feature>
<keyword evidence="1" id="KW-0808">Transferase</keyword>
<evidence type="ECO:0000256" key="1">
    <source>
        <dbReference type="ARBA" id="ARBA00022679"/>
    </source>
</evidence>
<evidence type="ECO:0000256" key="7">
    <source>
        <dbReference type="SAM" id="MobiDB-lite"/>
    </source>
</evidence>
<proteinExistence type="predicted"/>